<evidence type="ECO:0000313" key="2">
    <source>
        <dbReference type="Proteomes" id="UP001523216"/>
    </source>
</evidence>
<dbReference type="EMBL" id="JAMQOL010000012">
    <property type="protein sequence ID" value="MCM4078035.1"/>
    <property type="molecule type" value="Genomic_DNA"/>
</dbReference>
<keyword evidence="2" id="KW-1185">Reference proteome</keyword>
<evidence type="ECO:0000313" key="1">
    <source>
        <dbReference type="EMBL" id="MCM4078035.1"/>
    </source>
</evidence>
<protein>
    <submittedName>
        <fullName evidence="1">Uncharacterized protein</fullName>
    </submittedName>
</protein>
<dbReference type="Proteomes" id="UP001523216">
    <property type="component" value="Unassembled WGS sequence"/>
</dbReference>
<organism evidence="1 2">
    <name type="scientific">Paractinoplanes hotanensis</name>
    <dbReference type="NCBI Taxonomy" id="2906497"/>
    <lineage>
        <taxon>Bacteria</taxon>
        <taxon>Bacillati</taxon>
        <taxon>Actinomycetota</taxon>
        <taxon>Actinomycetes</taxon>
        <taxon>Micromonosporales</taxon>
        <taxon>Micromonosporaceae</taxon>
        <taxon>Paractinoplanes</taxon>
    </lineage>
</organism>
<dbReference type="RefSeq" id="WP_251797883.1">
    <property type="nucleotide sequence ID" value="NZ_JAMQOL010000012.1"/>
</dbReference>
<accession>A0ABT0XWP9</accession>
<name>A0ABT0XWP9_9ACTN</name>
<gene>
    <name evidence="1" type="ORF">LXN57_10695</name>
</gene>
<reference evidence="1 2" key="1">
    <citation type="submission" date="2022-06" db="EMBL/GenBank/DDBJ databases">
        <title>Actinoplanes abujensis sp. nov., isolated from Nigerian arid soil.</title>
        <authorList>
            <person name="Ding P."/>
        </authorList>
    </citation>
    <scope>NUCLEOTIDE SEQUENCE [LARGE SCALE GENOMIC DNA]</scope>
    <source>
        <strain evidence="2">TRM88002</strain>
    </source>
</reference>
<comment type="caution">
    <text evidence="1">The sequence shown here is derived from an EMBL/GenBank/DDBJ whole genome shotgun (WGS) entry which is preliminary data.</text>
</comment>
<sequence length="66" mass="7260">MQLDEAVRAFLATKPDSGDPAAPVAAHRTAIHAGTDSLFALCTRPSTRSWQEDFPRSLREAHHPHI</sequence>
<proteinExistence type="predicted"/>